<dbReference type="EMBL" id="WPCU01000005">
    <property type="protein sequence ID" value="MVA76165.1"/>
    <property type="molecule type" value="Genomic_DNA"/>
</dbReference>
<protein>
    <submittedName>
        <fullName evidence="1">Uncharacterized protein</fullName>
    </submittedName>
</protein>
<dbReference type="Pfam" id="PF21853">
    <property type="entry name" value="DUF6912"/>
    <property type="match status" value="1"/>
</dbReference>
<proteinExistence type="predicted"/>
<dbReference type="InterPro" id="IPR054206">
    <property type="entry name" value="DUF6912"/>
</dbReference>
<sequence length="167" mass="17424">MSARSSRRMVFCGVTLQGLEQLADGGGGAALDGRAATRTLLAQHGTGPDEEEADYLAQSLASLDSLLLGEGPRVVVALDAERAAVTVVEEAIGHIRLDPADWGWATAVFVDEPQSAPALAAARAALAGHPGRVGEPGLPAPVTELLEDHPLLWFLPTELPDVLALHR</sequence>
<comment type="caution">
    <text evidence="1">The sequence shown here is derived from an EMBL/GenBank/DDBJ whole genome shotgun (WGS) entry which is preliminary data.</text>
</comment>
<name>A0A6A9UWZ1_9ACTN</name>
<organism evidence="1 2">
    <name type="scientific">Auraticoccus cholistanensis</name>
    <dbReference type="NCBI Taxonomy" id="2656650"/>
    <lineage>
        <taxon>Bacteria</taxon>
        <taxon>Bacillati</taxon>
        <taxon>Actinomycetota</taxon>
        <taxon>Actinomycetes</taxon>
        <taxon>Propionibacteriales</taxon>
        <taxon>Propionibacteriaceae</taxon>
        <taxon>Auraticoccus</taxon>
    </lineage>
</organism>
<dbReference type="AlphaFoldDB" id="A0A6A9UWZ1"/>
<evidence type="ECO:0000313" key="1">
    <source>
        <dbReference type="EMBL" id="MVA76165.1"/>
    </source>
</evidence>
<evidence type="ECO:0000313" key="2">
    <source>
        <dbReference type="Proteomes" id="UP000435304"/>
    </source>
</evidence>
<accession>A0A6A9UWZ1</accession>
<reference evidence="1 2" key="1">
    <citation type="submission" date="2019-12" db="EMBL/GenBank/DDBJ databases">
        <title>Auraticoccus cholistani sp. nov., an actinomycete isolated from soil of Cholistan desert.</title>
        <authorList>
            <person name="Cheema M.T."/>
        </authorList>
    </citation>
    <scope>NUCLEOTIDE SEQUENCE [LARGE SCALE GENOMIC DNA]</scope>
    <source>
        <strain evidence="1 2">F435</strain>
    </source>
</reference>
<dbReference type="RefSeq" id="WP_156609581.1">
    <property type="nucleotide sequence ID" value="NZ_WPCU01000005.1"/>
</dbReference>
<keyword evidence="2" id="KW-1185">Reference proteome</keyword>
<dbReference type="Proteomes" id="UP000435304">
    <property type="component" value="Unassembled WGS sequence"/>
</dbReference>
<gene>
    <name evidence="1" type="ORF">GC722_09030</name>
</gene>